<dbReference type="InterPro" id="IPR048748">
    <property type="entry name" value="SLS1_KH2"/>
</dbReference>
<accession>A0ABR3YF17</accession>
<organism evidence="5 6">
    <name type="scientific">Paecilomyces lecythidis</name>
    <dbReference type="NCBI Taxonomy" id="3004212"/>
    <lineage>
        <taxon>Eukaryota</taxon>
        <taxon>Fungi</taxon>
        <taxon>Dikarya</taxon>
        <taxon>Ascomycota</taxon>
        <taxon>Pezizomycotina</taxon>
        <taxon>Eurotiomycetes</taxon>
        <taxon>Eurotiomycetidae</taxon>
        <taxon>Eurotiales</taxon>
        <taxon>Thermoascaceae</taxon>
        <taxon>Paecilomyces</taxon>
    </lineage>
</organism>
<protein>
    <recommendedName>
        <fullName evidence="7">Mitochondrial inner-membrane-bound regulator-domain-containing protein</fullName>
    </recommendedName>
</protein>
<sequence length="786" mass="88013">MLSRSSRNAVGFLRSRLSPACKETSLIAASAGRHQFARYHDAPNDDSHESPSHPQRPRIHKHGVRSSKVQKVVLDVNSLGRPGEVVIVPSRKGNKRVRKETTEKKSDGTNELSSIFEELDKEKSVPDFAEVDANIEEFRLSYAPHDKLNYTEWNDLRQQLEKSFTSSQLGAYISRFKQSDLVTESNDKETIKVDWKPGTSLFLETDPSTQELISDRTAAAEKLSGKGLLAERILRDCWGLGIAGEVGQLDLHLPSHAIALLLSSEHFSFRDLAQYHRAKIDVTHSLNLVRVTGDERSCIQVHEQIQNVISRIRKETVTLSLPPSASYTESRHLSSEFIKELEQNHGVVFQRKGRDSKGTMYYLAENKAEADKTQRDIDIALHRKAIGPIPFCTYLPTSEEASAYSVNTGERASIFDRGAQWFRWARSSRGADRNKSLIPFFDRHRERLSSDLLGLLRQTPAIDMQPLNQAHVSESLTARVGQCLFLDDLKQGDRTFSAARLGELSSRRIFLENIPKIAPFIRVLTPFPGTDRQVIHRFRLTPSISNAVTLPFLDLEIGLLNADGDPAFSTSVVIRSAKAVLQENSIDYLLPESIQDLRFTRKTLYNLLEGEEPGEIPLDGTAPPPEGGPVLTSIANLLRSLPFRTQAEDNQHASQAFYDISLPTKLVNSQNNSKEANPAVQSGDYVTGTYAFPPLLKFRTSRFNIYDFHGERLGYSFYRLLPPFGEQSTVLSLDMDLMSDKSIDGAFAATGLGSMLSTDDALKQEFHYFYNTACKLAFQLGSPGRL</sequence>
<name>A0ABR3YF17_9EURO</name>
<evidence type="ECO:0000259" key="4">
    <source>
        <dbReference type="Pfam" id="PF20778"/>
    </source>
</evidence>
<feature type="domain" description="SLS1 N-terminal" evidence="2">
    <location>
        <begin position="126"/>
        <end position="242"/>
    </location>
</feature>
<dbReference type="Proteomes" id="UP001583193">
    <property type="component" value="Unassembled WGS sequence"/>
</dbReference>
<feature type="compositionally biased region" description="Basic and acidic residues" evidence="1">
    <location>
        <begin position="39"/>
        <end position="51"/>
    </location>
</feature>
<feature type="domain" description="SLS1 C-terminal" evidence="4">
    <location>
        <begin position="415"/>
        <end position="776"/>
    </location>
</feature>
<feature type="region of interest" description="Disordered" evidence="1">
    <location>
        <begin position="39"/>
        <end position="67"/>
    </location>
</feature>
<reference evidence="5 6" key="1">
    <citation type="journal article" date="2024" name="IMA Fungus">
        <title>IMA Genome - F19 : A genome assembly and annotation guide to empower mycologists, including annotated draft genome sequences of Ceratocystis pirilliformis, Diaporthe australafricana, Fusarium ophioides, Paecilomyces lecythidis, and Sporothrix stenoceras.</title>
        <authorList>
            <person name="Aylward J."/>
            <person name="Wilson A.M."/>
            <person name="Visagie C.M."/>
            <person name="Spraker J."/>
            <person name="Barnes I."/>
            <person name="Buitendag C."/>
            <person name="Ceriani C."/>
            <person name="Del Mar Angel L."/>
            <person name="du Plessis D."/>
            <person name="Fuchs T."/>
            <person name="Gasser K."/>
            <person name="Kramer D."/>
            <person name="Li W."/>
            <person name="Munsamy K."/>
            <person name="Piso A."/>
            <person name="Price J.L."/>
            <person name="Sonnekus B."/>
            <person name="Thomas C."/>
            <person name="van der Nest A."/>
            <person name="van Dijk A."/>
            <person name="van Heerden A."/>
            <person name="van Vuuren N."/>
            <person name="Yilmaz N."/>
            <person name="Duong T.A."/>
            <person name="van der Merwe N.A."/>
            <person name="Wingfield M.J."/>
            <person name="Wingfield B.D."/>
        </authorList>
    </citation>
    <scope>NUCLEOTIDE SEQUENCE [LARGE SCALE GENOMIC DNA]</scope>
    <source>
        <strain evidence="5 6">CMW 18167</strain>
    </source>
</reference>
<proteinExistence type="predicted"/>
<keyword evidence="6" id="KW-1185">Reference proteome</keyword>
<dbReference type="Pfam" id="PF20776">
    <property type="entry name" value="SLS1_N"/>
    <property type="match status" value="1"/>
</dbReference>
<dbReference type="Pfam" id="PF20778">
    <property type="entry name" value="SLS1_C"/>
    <property type="match status" value="1"/>
</dbReference>
<comment type="caution">
    <text evidence="5">The sequence shown here is derived from an EMBL/GenBank/DDBJ whole genome shotgun (WGS) entry which is preliminary data.</text>
</comment>
<dbReference type="Pfam" id="PF20777">
    <property type="entry name" value="KH_SLS1_2"/>
    <property type="match status" value="1"/>
</dbReference>
<evidence type="ECO:0000256" key="1">
    <source>
        <dbReference type="SAM" id="MobiDB-lite"/>
    </source>
</evidence>
<feature type="compositionally biased region" description="Basic residues" evidence="1">
    <location>
        <begin position="55"/>
        <end position="65"/>
    </location>
</feature>
<dbReference type="EMBL" id="JAVDPF010000001">
    <property type="protein sequence ID" value="KAL1886743.1"/>
    <property type="molecule type" value="Genomic_DNA"/>
</dbReference>
<dbReference type="InterPro" id="IPR048400">
    <property type="entry name" value="SLS1_N"/>
</dbReference>
<evidence type="ECO:0008006" key="7">
    <source>
        <dbReference type="Google" id="ProtNLM"/>
    </source>
</evidence>
<evidence type="ECO:0000259" key="2">
    <source>
        <dbReference type="Pfam" id="PF20776"/>
    </source>
</evidence>
<evidence type="ECO:0000313" key="5">
    <source>
        <dbReference type="EMBL" id="KAL1886743.1"/>
    </source>
</evidence>
<gene>
    <name evidence="5" type="ORF">Plec18167_000677</name>
</gene>
<feature type="domain" description="SLS1 second KH" evidence="3">
    <location>
        <begin position="319"/>
        <end position="375"/>
    </location>
</feature>
<evidence type="ECO:0000259" key="3">
    <source>
        <dbReference type="Pfam" id="PF20777"/>
    </source>
</evidence>
<dbReference type="InterPro" id="IPR048401">
    <property type="entry name" value="SLS1_C"/>
</dbReference>
<evidence type="ECO:0000313" key="6">
    <source>
        <dbReference type="Proteomes" id="UP001583193"/>
    </source>
</evidence>